<accession>A0A929MZ60</accession>
<evidence type="ECO:0000313" key="1">
    <source>
        <dbReference type="EMBL" id="MBF0940211.1"/>
    </source>
</evidence>
<proteinExistence type="predicted"/>
<sequence length="132" mass="14673">MIELDYAFLAEYATIQDNKLTTIGASFTRMQVLTIPTEATLSVAGRIRTPSDIDELTLHVRATPPDQSYQLDGSLALNDLTSLPEYGEGRRGTVFALQFTLPLTDWGLYTIEVDLDETEGIDRTLKFELAQA</sequence>
<dbReference type="Pfam" id="PF22091">
    <property type="entry name" value="DUF6941"/>
    <property type="match status" value="1"/>
</dbReference>
<gene>
    <name evidence="1" type="ORF">HXK03_04985</name>
</gene>
<organism evidence="1 2">
    <name type="scientific">Schaalia georgiae</name>
    <dbReference type="NCBI Taxonomy" id="52768"/>
    <lineage>
        <taxon>Bacteria</taxon>
        <taxon>Bacillati</taxon>
        <taxon>Actinomycetota</taxon>
        <taxon>Actinomycetes</taxon>
        <taxon>Actinomycetales</taxon>
        <taxon>Actinomycetaceae</taxon>
        <taxon>Schaalia</taxon>
    </lineage>
</organism>
<reference evidence="1" key="1">
    <citation type="submission" date="2020-04" db="EMBL/GenBank/DDBJ databases">
        <title>Deep metagenomics examines the oral microbiome during advanced dental caries in children, revealing novel taxa and co-occurrences with host molecules.</title>
        <authorList>
            <person name="Baker J.L."/>
            <person name="Morton J.T."/>
            <person name="Dinis M."/>
            <person name="Alvarez R."/>
            <person name="Tran N.C."/>
            <person name="Knight R."/>
            <person name="Edlund A."/>
        </authorList>
    </citation>
    <scope>NUCLEOTIDE SEQUENCE</scope>
    <source>
        <strain evidence="1">JCVI_32_bin.64</strain>
    </source>
</reference>
<dbReference type="Proteomes" id="UP000718630">
    <property type="component" value="Unassembled WGS sequence"/>
</dbReference>
<dbReference type="AlphaFoldDB" id="A0A929MZ60"/>
<evidence type="ECO:0000313" key="2">
    <source>
        <dbReference type="Proteomes" id="UP000718630"/>
    </source>
</evidence>
<name>A0A929MZ60_9ACTO</name>
<dbReference type="EMBL" id="JABZFZ010000232">
    <property type="protein sequence ID" value="MBF0940211.1"/>
    <property type="molecule type" value="Genomic_DNA"/>
</dbReference>
<comment type="caution">
    <text evidence="1">The sequence shown here is derived from an EMBL/GenBank/DDBJ whole genome shotgun (WGS) entry which is preliminary data.</text>
</comment>
<protein>
    <submittedName>
        <fullName evidence="1">Uncharacterized protein</fullName>
    </submittedName>
</protein>
<dbReference type="InterPro" id="IPR054221">
    <property type="entry name" value="DUF6941"/>
</dbReference>